<protein>
    <recommendedName>
        <fullName evidence="4">Infection structure specific protein</fullName>
    </recommendedName>
</protein>
<dbReference type="Proteomes" id="UP000515153">
    <property type="component" value="Unplaced"/>
</dbReference>
<gene>
    <name evidence="3" type="ORF">PgNI_07791</name>
</gene>
<feature type="chain" id="PRO_5027983695" description="Infection structure specific protein" evidence="1">
    <location>
        <begin position="17"/>
        <end position="214"/>
    </location>
</feature>
<evidence type="ECO:0000313" key="2">
    <source>
        <dbReference type="Proteomes" id="UP000515153"/>
    </source>
</evidence>
<name>A0A6P8B248_PYRGI</name>
<keyword evidence="1" id="KW-0732">Signal</keyword>
<feature type="signal peptide" evidence="1">
    <location>
        <begin position="1"/>
        <end position="16"/>
    </location>
</feature>
<keyword evidence="2" id="KW-1185">Reference proteome</keyword>
<dbReference type="RefSeq" id="XP_030981258.1">
    <property type="nucleotide sequence ID" value="XM_031127799.1"/>
</dbReference>
<dbReference type="KEGG" id="pgri:PgNI_07791"/>
<dbReference type="GeneID" id="41962708"/>
<organism evidence="2 3">
    <name type="scientific">Pyricularia grisea</name>
    <name type="common">Crabgrass-specific blast fungus</name>
    <name type="synonym">Magnaporthe grisea</name>
    <dbReference type="NCBI Taxonomy" id="148305"/>
    <lineage>
        <taxon>Eukaryota</taxon>
        <taxon>Fungi</taxon>
        <taxon>Dikarya</taxon>
        <taxon>Ascomycota</taxon>
        <taxon>Pezizomycotina</taxon>
        <taxon>Sordariomycetes</taxon>
        <taxon>Sordariomycetidae</taxon>
        <taxon>Magnaporthales</taxon>
        <taxon>Pyriculariaceae</taxon>
        <taxon>Pyricularia</taxon>
    </lineage>
</organism>
<dbReference type="AlphaFoldDB" id="A0A6P8B248"/>
<evidence type="ECO:0000313" key="3">
    <source>
        <dbReference type="RefSeq" id="XP_030981258.1"/>
    </source>
</evidence>
<evidence type="ECO:0008006" key="4">
    <source>
        <dbReference type="Google" id="ProtNLM"/>
    </source>
</evidence>
<reference evidence="3" key="2">
    <citation type="submission" date="2019-10" db="EMBL/GenBank/DDBJ databases">
        <authorList>
            <consortium name="NCBI Genome Project"/>
        </authorList>
    </citation>
    <scope>NUCLEOTIDE SEQUENCE</scope>
    <source>
        <strain evidence="3">NI907</strain>
    </source>
</reference>
<proteinExistence type="predicted"/>
<reference evidence="3" key="3">
    <citation type="submission" date="2025-08" db="UniProtKB">
        <authorList>
            <consortium name="RefSeq"/>
        </authorList>
    </citation>
    <scope>IDENTIFICATION</scope>
    <source>
        <strain evidence="3">NI907</strain>
    </source>
</reference>
<sequence length="214" mass="22002">MRYSEILLVLPSAVAAIHNALPAVPEPHLAARQQATMTTTTKADEAQISSCASAYSARSSVIPSLESEQPAPLTSYWSEVYRSATDECGSNIAIQTAAPMSASLSSLQDAWESSVGSYLLEIGYYEPPPGCDAVYESIMFSQRSNDASARATCMSAYSSSTAAAAASRTPAASSAVTTTASAETPANTGAAGRSGVSTSLALGAMTVLGYFGLM</sequence>
<evidence type="ECO:0000256" key="1">
    <source>
        <dbReference type="SAM" id="SignalP"/>
    </source>
</evidence>
<accession>A0A6P8B248</accession>
<reference evidence="3" key="1">
    <citation type="journal article" date="2019" name="Mol. Biol. Evol.">
        <title>Blast fungal genomes show frequent chromosomal changes, gene gains and losses, and effector gene turnover.</title>
        <authorList>
            <person name="Gomez Luciano L.B."/>
            <person name="Jason Tsai I."/>
            <person name="Chuma I."/>
            <person name="Tosa Y."/>
            <person name="Chen Y.H."/>
            <person name="Li J.Y."/>
            <person name="Li M.Y."/>
            <person name="Jade Lu M.Y."/>
            <person name="Nakayashiki H."/>
            <person name="Li W.H."/>
        </authorList>
    </citation>
    <scope>NUCLEOTIDE SEQUENCE</scope>
    <source>
        <strain evidence="3">NI907</strain>
    </source>
</reference>